<dbReference type="AlphaFoldDB" id="A0A9X1ICM2"/>
<gene>
    <name evidence="2" type="ORF">LHA35_10040</name>
</gene>
<dbReference type="RefSeq" id="WP_226607799.1">
    <property type="nucleotide sequence ID" value="NZ_JAJAQI010000012.1"/>
</dbReference>
<comment type="caution">
    <text evidence="2">The sequence shown here is derived from an EMBL/GenBank/DDBJ whole genome shotgun (WGS) entry which is preliminary data.</text>
</comment>
<dbReference type="InterPro" id="IPR011051">
    <property type="entry name" value="RmlC_Cupin_sf"/>
</dbReference>
<dbReference type="CDD" id="cd06981">
    <property type="entry name" value="cupin_reut_a1446"/>
    <property type="match status" value="1"/>
</dbReference>
<dbReference type="InterPro" id="IPR013096">
    <property type="entry name" value="Cupin_2"/>
</dbReference>
<proteinExistence type="predicted"/>
<dbReference type="EMBL" id="JAJAQI010000012">
    <property type="protein sequence ID" value="MCB4822072.1"/>
    <property type="molecule type" value="Genomic_DNA"/>
</dbReference>
<evidence type="ECO:0000313" key="3">
    <source>
        <dbReference type="Proteomes" id="UP001139311"/>
    </source>
</evidence>
<dbReference type="Proteomes" id="UP001139311">
    <property type="component" value="Unassembled WGS sequence"/>
</dbReference>
<name>A0A9X1ICM2_9PROT</name>
<reference evidence="2" key="1">
    <citation type="submission" date="2021-10" db="EMBL/GenBank/DDBJ databases">
        <title>Roseicella aerolatum sp. nov., isolated from aerosols of e-waste dismantling site.</title>
        <authorList>
            <person name="Qin T."/>
        </authorList>
    </citation>
    <scope>NUCLEOTIDE SEQUENCE</scope>
    <source>
        <strain evidence="2">GB24</strain>
    </source>
</reference>
<evidence type="ECO:0000313" key="2">
    <source>
        <dbReference type="EMBL" id="MCB4822072.1"/>
    </source>
</evidence>
<accession>A0A9X1ICM2</accession>
<dbReference type="SUPFAM" id="SSF51182">
    <property type="entry name" value="RmlC-like cupins"/>
    <property type="match status" value="1"/>
</dbReference>
<organism evidence="2 3">
    <name type="scientific">Roseicella aerolata</name>
    <dbReference type="NCBI Taxonomy" id="2883479"/>
    <lineage>
        <taxon>Bacteria</taxon>
        <taxon>Pseudomonadati</taxon>
        <taxon>Pseudomonadota</taxon>
        <taxon>Alphaproteobacteria</taxon>
        <taxon>Acetobacterales</taxon>
        <taxon>Roseomonadaceae</taxon>
        <taxon>Roseicella</taxon>
    </lineage>
</organism>
<feature type="domain" description="Cupin type-2" evidence="1">
    <location>
        <begin position="26"/>
        <end position="82"/>
    </location>
</feature>
<dbReference type="Gene3D" id="2.60.120.10">
    <property type="entry name" value="Jelly Rolls"/>
    <property type="match status" value="1"/>
</dbReference>
<keyword evidence="3" id="KW-1185">Reference proteome</keyword>
<evidence type="ECO:0000259" key="1">
    <source>
        <dbReference type="Pfam" id="PF07883"/>
    </source>
</evidence>
<dbReference type="Pfam" id="PF07883">
    <property type="entry name" value="Cupin_2"/>
    <property type="match status" value="1"/>
</dbReference>
<protein>
    <submittedName>
        <fullName evidence="2">Cupin domain-containing protein</fullName>
    </submittedName>
</protein>
<sequence length="87" mass="9399">MLAAGGARVVRIASRGQADPPGQWYDQAEAEFVLLLAGAARLGFVDGTERDLAPGDWAVIPAHCRHRVAWTDPARETLWLAVHMPPA</sequence>
<dbReference type="InterPro" id="IPR014710">
    <property type="entry name" value="RmlC-like_jellyroll"/>
</dbReference>